<evidence type="ECO:0000313" key="1">
    <source>
        <dbReference type="EMBL" id="SHK42653.1"/>
    </source>
</evidence>
<dbReference type="Proteomes" id="UP000184016">
    <property type="component" value="Unassembled WGS sequence"/>
</dbReference>
<dbReference type="Pfam" id="PF07293">
    <property type="entry name" value="DUF1450"/>
    <property type="match status" value="1"/>
</dbReference>
<gene>
    <name evidence="1" type="ORF">SAMN05443507_113105</name>
</gene>
<dbReference type="AlphaFoldDB" id="A0A1M6SD36"/>
<dbReference type="RefSeq" id="WP_072874273.1">
    <property type="nucleotide sequence ID" value="NZ_FRAF01000013.1"/>
</dbReference>
<reference evidence="2" key="1">
    <citation type="submission" date="2016-11" db="EMBL/GenBank/DDBJ databases">
        <authorList>
            <person name="Varghese N."/>
            <person name="Submissions S."/>
        </authorList>
    </citation>
    <scope>NUCLEOTIDE SEQUENCE [LARGE SCALE GENOMIC DNA]</scope>
    <source>
        <strain evidence="2">USBA-503</strain>
    </source>
</reference>
<dbReference type="STRING" id="1830138.SAMN05443507_113105"/>
<dbReference type="EMBL" id="FRAF01000013">
    <property type="protein sequence ID" value="SHK42653.1"/>
    <property type="molecule type" value="Genomic_DNA"/>
</dbReference>
<proteinExistence type="predicted"/>
<sequence>MEFNKLLEICISNPAVTLLQQELKTMEEKNWITTITYDCLGFCETCSECSYVLLEGDIMSASSNQELLKKIIEELKLI</sequence>
<evidence type="ECO:0000313" key="2">
    <source>
        <dbReference type="Proteomes" id="UP000184016"/>
    </source>
</evidence>
<keyword evidence="2" id="KW-1185">Reference proteome</keyword>
<name>A0A1M6SD36_9BACL</name>
<dbReference type="InterPro" id="IPR009910">
    <property type="entry name" value="DUF1450"/>
</dbReference>
<organism evidence="1 2">
    <name type="scientific">Alicyclobacillus tolerans</name>
    <dbReference type="NCBI Taxonomy" id="90970"/>
    <lineage>
        <taxon>Bacteria</taxon>
        <taxon>Bacillati</taxon>
        <taxon>Bacillota</taxon>
        <taxon>Bacilli</taxon>
        <taxon>Bacillales</taxon>
        <taxon>Alicyclobacillaceae</taxon>
        <taxon>Alicyclobacillus</taxon>
    </lineage>
</organism>
<protein>
    <submittedName>
        <fullName evidence="1">Uncharacterized protein YuzB, UPF0349 family</fullName>
    </submittedName>
</protein>
<accession>A0A1M6SD36</accession>